<gene>
    <name evidence="1" type="ORF">WJ96_04590</name>
</gene>
<keyword evidence="2" id="KW-1185">Reference proteome</keyword>
<dbReference type="RefSeq" id="WP_059928383.1">
    <property type="nucleotide sequence ID" value="NZ_LPBG01000117.1"/>
</dbReference>
<organism evidence="1 2">
    <name type="scientific">Burkholderia ubonensis</name>
    <dbReference type="NCBI Taxonomy" id="101571"/>
    <lineage>
        <taxon>Bacteria</taxon>
        <taxon>Pseudomonadati</taxon>
        <taxon>Pseudomonadota</taxon>
        <taxon>Betaproteobacteria</taxon>
        <taxon>Burkholderiales</taxon>
        <taxon>Burkholderiaceae</taxon>
        <taxon>Burkholderia</taxon>
        <taxon>Burkholderia cepacia complex</taxon>
    </lineage>
</organism>
<evidence type="ECO:0000313" key="2">
    <source>
        <dbReference type="Proteomes" id="UP000056453"/>
    </source>
</evidence>
<dbReference type="EMBL" id="LPBJ01000047">
    <property type="protein sequence ID" value="KVP97852.1"/>
    <property type="molecule type" value="Genomic_DNA"/>
</dbReference>
<proteinExistence type="predicted"/>
<protein>
    <submittedName>
        <fullName evidence="1">Uncharacterized protein</fullName>
    </submittedName>
</protein>
<evidence type="ECO:0000313" key="1">
    <source>
        <dbReference type="EMBL" id="KVP97852.1"/>
    </source>
</evidence>
<reference evidence="1 2" key="1">
    <citation type="submission" date="2015-11" db="EMBL/GenBank/DDBJ databases">
        <title>Expanding the genomic diversity of Burkholderia species for the development of highly accurate diagnostics.</title>
        <authorList>
            <person name="Sahl J."/>
            <person name="Keim P."/>
            <person name="Wagner D."/>
        </authorList>
    </citation>
    <scope>NUCLEOTIDE SEQUENCE [LARGE SCALE GENOMIC DNA]</scope>
    <source>
        <strain evidence="1 2">MSMB1808WGS</strain>
    </source>
</reference>
<comment type="caution">
    <text evidence="1">The sequence shown here is derived from an EMBL/GenBank/DDBJ whole genome shotgun (WGS) entry which is preliminary data.</text>
</comment>
<accession>A0AAW3MTE3</accession>
<sequence length="89" mass="9854">MSKQITPQDMATIVTQLLTNPESVGELDTDGKFKSFFTDIAQVVCNHCGGEVRREADFLDDVCYVGIHGNDSLPEDGGIWKNYDKEGEL</sequence>
<dbReference type="Proteomes" id="UP000056453">
    <property type="component" value="Unassembled WGS sequence"/>
</dbReference>
<name>A0AAW3MTE3_9BURK</name>
<dbReference type="AlphaFoldDB" id="A0AAW3MTE3"/>